<dbReference type="InterPro" id="IPR011009">
    <property type="entry name" value="Kinase-like_dom_sf"/>
</dbReference>
<dbReference type="Pfam" id="PF01636">
    <property type="entry name" value="APH"/>
    <property type="match status" value="1"/>
</dbReference>
<protein>
    <submittedName>
        <fullName evidence="7">5-methylthioribose kinase</fullName>
    </submittedName>
</protein>
<organism evidence="7 8">
    <name type="scientific">Blastomonas natatoria</name>
    <dbReference type="NCBI Taxonomy" id="34015"/>
    <lineage>
        <taxon>Bacteria</taxon>
        <taxon>Pseudomonadati</taxon>
        <taxon>Pseudomonadota</taxon>
        <taxon>Alphaproteobacteria</taxon>
        <taxon>Sphingomonadales</taxon>
        <taxon>Sphingomonadaceae</taxon>
        <taxon>Blastomonas</taxon>
    </lineage>
</organism>
<dbReference type="PANTHER" id="PTHR34273">
    <property type="entry name" value="METHYLTHIORIBOSE KINASE"/>
    <property type="match status" value="1"/>
</dbReference>
<evidence type="ECO:0000256" key="4">
    <source>
        <dbReference type="ARBA" id="ARBA00022777"/>
    </source>
</evidence>
<dbReference type="GO" id="GO:0016301">
    <property type="term" value="F:kinase activity"/>
    <property type="evidence" value="ECO:0007669"/>
    <property type="project" value="UniProtKB-KW"/>
</dbReference>
<sequence>MSESSTLAAADVLAVLGWLPDGRHVASAAIAGAGNMNLVERVTFDDGSTLILKRARGWVEKYPDIPAPIERAEVEAEFYATVAGTAAGTAMPQHLGFDKSQAANLFEDLGEASDGMTAYSGQLIGDDALDALADWLHQLHNLKTPANARLANPKMRALNAIHIFDYPLDPGNGFDLDSITPGLQAVADRLKHDGEFVAAVRRVSERYLGDGPGVLLHGDLYPGSWLTTPNGLFLIDPEFCWIGPREWDVGVLIAHLRLSGQPEASTERLITRYNDALDQALMNKVCGIEIMRRLIGVAQLPLTLDLAAKTALLDEARTLVLASTI</sequence>
<dbReference type="AlphaFoldDB" id="A0A2V3V8T1"/>
<keyword evidence="2" id="KW-0808">Transferase</keyword>
<dbReference type="InterPro" id="IPR002575">
    <property type="entry name" value="Aminoglycoside_PTrfase"/>
</dbReference>
<evidence type="ECO:0000313" key="8">
    <source>
        <dbReference type="Proteomes" id="UP000248014"/>
    </source>
</evidence>
<name>A0A2V3V8T1_9SPHN</name>
<evidence type="ECO:0000313" key="7">
    <source>
        <dbReference type="EMBL" id="PXW78196.1"/>
    </source>
</evidence>
<evidence type="ECO:0000256" key="1">
    <source>
        <dbReference type="ARBA" id="ARBA00010165"/>
    </source>
</evidence>
<dbReference type="Gene3D" id="3.30.200.20">
    <property type="entry name" value="Phosphorylase Kinase, domain 1"/>
    <property type="match status" value="1"/>
</dbReference>
<dbReference type="OrthoDB" id="9777791at2"/>
<keyword evidence="3" id="KW-0547">Nucleotide-binding</keyword>
<dbReference type="PANTHER" id="PTHR34273:SF2">
    <property type="entry name" value="METHYLTHIORIBOSE KINASE"/>
    <property type="match status" value="1"/>
</dbReference>
<keyword evidence="8" id="KW-1185">Reference proteome</keyword>
<feature type="domain" description="Aminoglycoside phosphotransferase" evidence="6">
    <location>
        <begin position="33"/>
        <end position="263"/>
    </location>
</feature>
<dbReference type="Gene3D" id="3.90.1200.10">
    <property type="match status" value="1"/>
</dbReference>
<accession>A0A2V3V8T1</accession>
<keyword evidence="4 7" id="KW-0418">Kinase</keyword>
<evidence type="ECO:0000256" key="2">
    <source>
        <dbReference type="ARBA" id="ARBA00022679"/>
    </source>
</evidence>
<evidence type="ECO:0000259" key="6">
    <source>
        <dbReference type="Pfam" id="PF01636"/>
    </source>
</evidence>
<evidence type="ECO:0000256" key="3">
    <source>
        <dbReference type="ARBA" id="ARBA00022741"/>
    </source>
</evidence>
<evidence type="ECO:0000256" key="5">
    <source>
        <dbReference type="ARBA" id="ARBA00022840"/>
    </source>
</evidence>
<dbReference type="SUPFAM" id="SSF56112">
    <property type="entry name" value="Protein kinase-like (PK-like)"/>
    <property type="match status" value="1"/>
</dbReference>
<comment type="caution">
    <text evidence="7">The sequence shown here is derived from an EMBL/GenBank/DDBJ whole genome shotgun (WGS) entry which is preliminary data.</text>
</comment>
<gene>
    <name evidence="7" type="ORF">C7451_103304</name>
</gene>
<dbReference type="EMBL" id="QJJM01000003">
    <property type="protein sequence ID" value="PXW78196.1"/>
    <property type="molecule type" value="Genomic_DNA"/>
</dbReference>
<dbReference type="GO" id="GO:0005524">
    <property type="term" value="F:ATP binding"/>
    <property type="evidence" value="ECO:0007669"/>
    <property type="project" value="UniProtKB-KW"/>
</dbReference>
<proteinExistence type="inferred from homology"/>
<dbReference type="Proteomes" id="UP000248014">
    <property type="component" value="Unassembled WGS sequence"/>
</dbReference>
<dbReference type="RefSeq" id="WP_110297979.1">
    <property type="nucleotide sequence ID" value="NZ_QJJM01000003.1"/>
</dbReference>
<reference evidence="7 8" key="1">
    <citation type="submission" date="2018-05" db="EMBL/GenBank/DDBJ databases">
        <title>Genomic Encyclopedia of Type Strains, Phase IV (KMG-IV): sequencing the most valuable type-strain genomes for metagenomic binning, comparative biology and taxonomic classification.</title>
        <authorList>
            <person name="Goeker M."/>
        </authorList>
    </citation>
    <scope>NUCLEOTIDE SEQUENCE [LARGE SCALE GENOMIC DNA]</scope>
    <source>
        <strain evidence="7 8">DSM 3183</strain>
    </source>
</reference>
<comment type="similarity">
    <text evidence="1">Belongs to the methylthioribose kinase family.</text>
</comment>
<keyword evidence="5" id="KW-0067">ATP-binding</keyword>